<dbReference type="Proteomes" id="UP000887579">
    <property type="component" value="Unplaced"/>
</dbReference>
<name>A0AC34G5V5_9BILA</name>
<protein>
    <submittedName>
        <fullName evidence="2">Calponin-homology (CH) domain-containing protein</fullName>
    </submittedName>
</protein>
<reference evidence="2" key="1">
    <citation type="submission" date="2022-11" db="UniProtKB">
        <authorList>
            <consortium name="WormBaseParasite"/>
        </authorList>
    </citation>
    <scope>IDENTIFICATION</scope>
</reference>
<organism evidence="1 2">
    <name type="scientific">Panagrolaimus sp. ES5</name>
    <dbReference type="NCBI Taxonomy" id="591445"/>
    <lineage>
        <taxon>Eukaryota</taxon>
        <taxon>Metazoa</taxon>
        <taxon>Ecdysozoa</taxon>
        <taxon>Nematoda</taxon>
        <taxon>Chromadorea</taxon>
        <taxon>Rhabditida</taxon>
        <taxon>Tylenchina</taxon>
        <taxon>Panagrolaimomorpha</taxon>
        <taxon>Panagrolaimoidea</taxon>
        <taxon>Panagrolaimidae</taxon>
        <taxon>Panagrolaimus</taxon>
    </lineage>
</organism>
<accession>A0AC34G5V5</accession>
<proteinExistence type="predicted"/>
<sequence>MSSRTTAGGIGFSVMAKQASKFNEKEAELLLTWIKKLSGENVSTAGTQENFLKLLKDGTLLCKTANGIEPNAIKKIQKPISNFACMENINSFVEWAKKQGVPTEETFQSVDLFENRDLFSVCVMLLSLGRVVRSKINLFNFFSFNERANLTQNPSQNQPSTMSPFFKCFFVTLPLKNSHLSILIFFCILYYLKKCKLALIILFSIVMYFCVMGIIF</sequence>
<evidence type="ECO:0000313" key="1">
    <source>
        <dbReference type="Proteomes" id="UP000887579"/>
    </source>
</evidence>
<dbReference type="WBParaSite" id="ES5_v2.g25149.t1">
    <property type="protein sequence ID" value="ES5_v2.g25149.t1"/>
    <property type="gene ID" value="ES5_v2.g25149"/>
</dbReference>
<evidence type="ECO:0000313" key="2">
    <source>
        <dbReference type="WBParaSite" id="ES5_v2.g25149.t1"/>
    </source>
</evidence>